<organism evidence="1 2">
    <name type="scientific">Pradoshia eiseniae</name>
    <dbReference type="NCBI Taxonomy" id="2064768"/>
    <lineage>
        <taxon>Bacteria</taxon>
        <taxon>Bacillati</taxon>
        <taxon>Bacillota</taxon>
        <taxon>Bacilli</taxon>
        <taxon>Bacillales</taxon>
        <taxon>Bacillaceae</taxon>
        <taxon>Pradoshia</taxon>
    </lineage>
</organism>
<evidence type="ECO:0000313" key="2">
    <source>
        <dbReference type="Proteomes" id="UP000239663"/>
    </source>
</evidence>
<accession>A0A2S7N185</accession>
<protein>
    <submittedName>
        <fullName evidence="1">Uncharacterized protein</fullName>
    </submittedName>
</protein>
<dbReference type="OrthoDB" id="2919973at2"/>
<reference evidence="1 2" key="1">
    <citation type="submission" date="2017-12" db="EMBL/GenBank/DDBJ databases">
        <title>Taxonomic description and draft genome of Pradoshia cofamensis Gen. nov., sp. nov., a thermotolerant bacillale isolated from anterior gut of earthworm Eisenia fetida.</title>
        <authorList>
            <person name="Saha T."/>
            <person name="Chakraborty R."/>
        </authorList>
    </citation>
    <scope>NUCLEOTIDE SEQUENCE [LARGE SCALE GENOMIC DNA]</scope>
    <source>
        <strain evidence="1 2">EAG3</strain>
    </source>
</reference>
<dbReference type="EMBL" id="PKOZ01000003">
    <property type="protein sequence ID" value="PQD95773.1"/>
    <property type="molecule type" value="Genomic_DNA"/>
</dbReference>
<gene>
    <name evidence="1" type="ORF">CYL18_07745</name>
</gene>
<proteinExistence type="predicted"/>
<name>A0A2S7N185_9BACI</name>
<evidence type="ECO:0000313" key="1">
    <source>
        <dbReference type="EMBL" id="PQD95773.1"/>
    </source>
</evidence>
<dbReference type="Proteomes" id="UP000239663">
    <property type="component" value="Unassembled WGS sequence"/>
</dbReference>
<comment type="caution">
    <text evidence="1">The sequence shown here is derived from an EMBL/GenBank/DDBJ whole genome shotgun (WGS) entry which is preliminary data.</text>
</comment>
<keyword evidence="2" id="KW-1185">Reference proteome</keyword>
<dbReference type="RefSeq" id="WP_104848917.1">
    <property type="nucleotide sequence ID" value="NZ_PKOZ01000003.1"/>
</dbReference>
<dbReference type="AlphaFoldDB" id="A0A2S7N185"/>
<sequence length="66" mass="7725">MGICRDCFDGKIYDEHHQQYENLDREIIRLTEVSHFSYEEAFKRAIRLYPAVKNCPECNGTGKIGD</sequence>